<organism evidence="2 3">
    <name type="scientific">Roseibaca calidilacus</name>
    <dbReference type="NCBI Taxonomy" id="1666912"/>
    <lineage>
        <taxon>Bacteria</taxon>
        <taxon>Pseudomonadati</taxon>
        <taxon>Pseudomonadota</taxon>
        <taxon>Alphaproteobacteria</taxon>
        <taxon>Rhodobacterales</taxon>
        <taxon>Paracoccaceae</taxon>
        <taxon>Roseinatronobacter</taxon>
    </lineage>
</organism>
<dbReference type="AlphaFoldDB" id="A0A0P7YWA9"/>
<dbReference type="EMBL" id="LJSG01000009">
    <property type="protein sequence ID" value="KPP93298.1"/>
    <property type="molecule type" value="Genomic_DNA"/>
</dbReference>
<comment type="caution">
    <text evidence="2">The sequence shown here is derived from an EMBL/GenBank/DDBJ whole genome shotgun (WGS) entry which is preliminary data.</text>
</comment>
<accession>A0A0P7YWA9</accession>
<dbReference type="OrthoDB" id="7866398at2"/>
<dbReference type="EMBL" id="FBYC01000004">
    <property type="protein sequence ID" value="CUX83028.1"/>
    <property type="molecule type" value="Genomic_DNA"/>
</dbReference>
<evidence type="ECO:0000313" key="3">
    <source>
        <dbReference type="Proteomes" id="UP000050413"/>
    </source>
</evidence>
<gene>
    <name evidence="1" type="ORF">Ga0058931_2729</name>
    <name evidence="2" type="ORF">HLUCCA05_14195</name>
</gene>
<name>A0A0P7YWA9_9RHOB</name>
<evidence type="ECO:0000313" key="1">
    <source>
        <dbReference type="EMBL" id="CUX83028.1"/>
    </source>
</evidence>
<proteinExistence type="predicted"/>
<protein>
    <submittedName>
        <fullName evidence="2">Uncharacterized protein</fullName>
    </submittedName>
</protein>
<dbReference type="Proteomes" id="UP000182045">
    <property type="component" value="Unassembled WGS sequence"/>
</dbReference>
<evidence type="ECO:0000313" key="2">
    <source>
        <dbReference type="EMBL" id="KPP93298.1"/>
    </source>
</evidence>
<reference evidence="1 4" key="2">
    <citation type="submission" date="2016-01" db="EMBL/GenBank/DDBJ databases">
        <authorList>
            <person name="Varghese N."/>
        </authorList>
    </citation>
    <scope>NUCLEOTIDE SEQUENCE [LARGE SCALE GENOMIC DNA]</scope>
    <source>
        <strain evidence="1 4">HL-91</strain>
    </source>
</reference>
<dbReference type="Proteomes" id="UP000050413">
    <property type="component" value="Unassembled WGS sequence"/>
</dbReference>
<sequence>MLLKVVVGFLLFMIVMGAVQKWLNPKHRTPLDRLRSTKLPKPRKCKACGRFLLGQDDCTCKDQ</sequence>
<dbReference type="STRING" id="1666912.Ga0058931_2729"/>
<evidence type="ECO:0000313" key="4">
    <source>
        <dbReference type="Proteomes" id="UP000182045"/>
    </source>
</evidence>
<reference evidence="2 3" key="1">
    <citation type="submission" date="2015-09" db="EMBL/GenBank/DDBJ databases">
        <title>Identification and resolution of microdiversity through metagenomic sequencing of parallel consortia.</title>
        <authorList>
            <person name="Nelson W.C."/>
            <person name="Romine M.F."/>
            <person name="Lindemann S.R."/>
        </authorList>
    </citation>
    <scope>NUCLEOTIDE SEQUENCE [LARGE SCALE GENOMIC DNA]</scope>
    <source>
        <strain evidence="2">HL-91</strain>
    </source>
</reference>
<dbReference type="RefSeq" id="WP_072246804.1">
    <property type="nucleotide sequence ID" value="NZ_FBYC01000004.1"/>
</dbReference>
<keyword evidence="4" id="KW-1185">Reference proteome</keyword>